<evidence type="ECO:0000313" key="3">
    <source>
        <dbReference type="Proteomes" id="UP000032568"/>
    </source>
</evidence>
<name>A0AAE9YXJ5_9GAMM</name>
<dbReference type="SMART" id="SM00554">
    <property type="entry name" value="FAS1"/>
    <property type="match status" value="1"/>
</dbReference>
<dbReference type="EMBL" id="CP059736">
    <property type="protein sequence ID" value="WDE02214.1"/>
    <property type="molecule type" value="Genomic_DNA"/>
</dbReference>
<dbReference type="Gene3D" id="2.30.180.10">
    <property type="entry name" value="FAS1 domain"/>
    <property type="match status" value="1"/>
</dbReference>
<dbReference type="InterPro" id="IPR000782">
    <property type="entry name" value="FAS1_domain"/>
</dbReference>
<dbReference type="InterPro" id="IPR036378">
    <property type="entry name" value="FAS1_dom_sf"/>
</dbReference>
<sequence length="189" mass="20736">MKLTSSVVLNVILEVKMKYFYTLFLMFAMVLSSTAQASWNKDRFQCLKTQAVEFDGTIAEAAIATPELSTLVTALTAAGLVDAVNGGGNLTVFAPTNEAFNNVPAPILQALLDDTDLLTSVLLYHVVDRKIDARRSYFTKKVSTLAEQKIFLNRQYGAPHVNQSEVNCQGVNTSNGIVWIIDSVLLPQF</sequence>
<evidence type="ECO:0000313" key="2">
    <source>
        <dbReference type="EMBL" id="WDE02214.1"/>
    </source>
</evidence>
<protein>
    <submittedName>
        <fullName evidence="2">Fasciclin domain-containing protein</fullName>
    </submittedName>
</protein>
<gene>
    <name evidence="2" type="ORF">SG35_031140</name>
</gene>
<dbReference type="InterPro" id="IPR050904">
    <property type="entry name" value="Adhesion/Biosynth-related"/>
</dbReference>
<dbReference type="PANTHER" id="PTHR10900">
    <property type="entry name" value="PERIOSTIN-RELATED"/>
    <property type="match status" value="1"/>
</dbReference>
<dbReference type="PANTHER" id="PTHR10900:SF77">
    <property type="entry name" value="FI19380P1"/>
    <property type="match status" value="1"/>
</dbReference>
<organism evidence="2 3">
    <name type="scientific">Thalassomonas actiniarum</name>
    <dbReference type="NCBI Taxonomy" id="485447"/>
    <lineage>
        <taxon>Bacteria</taxon>
        <taxon>Pseudomonadati</taxon>
        <taxon>Pseudomonadota</taxon>
        <taxon>Gammaproteobacteria</taxon>
        <taxon>Alteromonadales</taxon>
        <taxon>Colwelliaceae</taxon>
        <taxon>Thalassomonas</taxon>
    </lineage>
</organism>
<keyword evidence="3" id="KW-1185">Reference proteome</keyword>
<dbReference type="RefSeq" id="WP_053042801.1">
    <property type="nucleotide sequence ID" value="NZ_CP059736.1"/>
</dbReference>
<feature type="domain" description="FAS1" evidence="1">
    <location>
        <begin position="55"/>
        <end position="185"/>
    </location>
</feature>
<dbReference type="PROSITE" id="PS50213">
    <property type="entry name" value="FAS1"/>
    <property type="match status" value="1"/>
</dbReference>
<accession>A0AAE9YXJ5</accession>
<dbReference type="SUPFAM" id="SSF82153">
    <property type="entry name" value="FAS1 domain"/>
    <property type="match status" value="1"/>
</dbReference>
<reference evidence="2 3" key="2">
    <citation type="journal article" date="2022" name="Mar. Drugs">
        <title>Bioassay-Guided Fractionation Leads to the Detection of Cholic Acid Generated by the Rare Thalassomonas sp.</title>
        <authorList>
            <person name="Pheiffer F."/>
            <person name="Schneider Y.K."/>
            <person name="Hansen E.H."/>
            <person name="Andersen J.H."/>
            <person name="Isaksson J."/>
            <person name="Busche T."/>
            <person name="R C."/>
            <person name="Kalinowski J."/>
            <person name="Zyl L.V."/>
            <person name="Trindade M."/>
        </authorList>
    </citation>
    <scope>NUCLEOTIDE SEQUENCE [LARGE SCALE GENOMIC DNA]</scope>
    <source>
        <strain evidence="2 3">A5K-106</strain>
    </source>
</reference>
<dbReference type="KEGG" id="tact:SG35_031140"/>
<dbReference type="GO" id="GO:0005615">
    <property type="term" value="C:extracellular space"/>
    <property type="evidence" value="ECO:0007669"/>
    <property type="project" value="TreeGrafter"/>
</dbReference>
<proteinExistence type="predicted"/>
<dbReference type="Proteomes" id="UP000032568">
    <property type="component" value="Chromosome pTact"/>
</dbReference>
<dbReference type="Pfam" id="PF02469">
    <property type="entry name" value="Fasciclin"/>
    <property type="match status" value="1"/>
</dbReference>
<dbReference type="AlphaFoldDB" id="A0AAE9YXJ5"/>
<reference evidence="2 3" key="1">
    <citation type="journal article" date="2015" name="Genome Announc.">
        <title>Draft Genome Sequences of Marine Isolates of Thalassomonas viridans and Thalassomonas actiniarum.</title>
        <authorList>
            <person name="Olonade I."/>
            <person name="van Zyl L.J."/>
            <person name="Trindade M."/>
        </authorList>
    </citation>
    <scope>NUCLEOTIDE SEQUENCE [LARGE SCALE GENOMIC DNA]</scope>
    <source>
        <strain evidence="2 3">A5K-106</strain>
    </source>
</reference>
<evidence type="ECO:0000259" key="1">
    <source>
        <dbReference type="PROSITE" id="PS50213"/>
    </source>
</evidence>
<dbReference type="FunFam" id="2.30.180.10:FF:000032">
    <property type="entry name" value="Fasciclin domain-containing protein, putative"/>
    <property type="match status" value="1"/>
</dbReference>